<sequence>MPPPSPELEKSLWKFDKLLKHPERAVTSWFTTPLILLIVRSIFLIYSLITLATSIYLYDIHGQLYLFLTYYTNLGFIGLTAYFATAVVHSSVFMRYNVPKSLVLQPKMLTIAFWLLYDTIVLNHIVIPLVYWAFLAKTHTDEFGSSSHMGLVKFRTYSMHGVDFFMMIVEVLLSRMPLVSSHLIFVITVPILYIFEIWINYAINHTFPYEPLDWRRGKKVAGYYFGLLGIAICAFLIQKLIHLSRDAAGQRLWRRGLMQEMETYRRNGSSGVNRPNDNVDVVVVSAPEEIEIENI</sequence>
<dbReference type="AlphaFoldDB" id="A0A9N9BXI0"/>
<dbReference type="Proteomes" id="UP000789508">
    <property type="component" value="Unassembled WGS sequence"/>
</dbReference>
<keyword evidence="1" id="KW-0472">Membrane</keyword>
<feature type="transmembrane region" description="Helical" evidence="1">
    <location>
        <begin position="34"/>
        <end position="58"/>
    </location>
</feature>
<accession>A0A9N9BXI0</accession>
<comment type="caution">
    <text evidence="2">The sequence shown here is derived from an EMBL/GenBank/DDBJ whole genome shotgun (WGS) entry which is preliminary data.</text>
</comment>
<evidence type="ECO:0000313" key="3">
    <source>
        <dbReference type="Proteomes" id="UP000789508"/>
    </source>
</evidence>
<feature type="transmembrane region" description="Helical" evidence="1">
    <location>
        <begin position="182"/>
        <end position="203"/>
    </location>
</feature>
<protein>
    <submittedName>
        <fullName evidence="2">1565_t:CDS:1</fullName>
    </submittedName>
</protein>
<name>A0A9N9BXI0_9GLOM</name>
<keyword evidence="1" id="KW-0812">Transmembrane</keyword>
<reference evidence="2" key="1">
    <citation type="submission" date="2021-06" db="EMBL/GenBank/DDBJ databases">
        <authorList>
            <person name="Kallberg Y."/>
            <person name="Tangrot J."/>
            <person name="Rosling A."/>
        </authorList>
    </citation>
    <scope>NUCLEOTIDE SEQUENCE</scope>
    <source>
        <strain evidence="2">FL130A</strain>
    </source>
</reference>
<proteinExistence type="predicted"/>
<dbReference type="PANTHER" id="PTHR12242">
    <property type="entry name" value="OS02G0130600 PROTEIN-RELATED"/>
    <property type="match status" value="1"/>
</dbReference>
<evidence type="ECO:0000313" key="2">
    <source>
        <dbReference type="EMBL" id="CAG8583317.1"/>
    </source>
</evidence>
<keyword evidence="1" id="KW-1133">Transmembrane helix</keyword>
<dbReference type="EMBL" id="CAJVPS010003142">
    <property type="protein sequence ID" value="CAG8583317.1"/>
    <property type="molecule type" value="Genomic_DNA"/>
</dbReference>
<feature type="transmembrane region" description="Helical" evidence="1">
    <location>
        <begin position="223"/>
        <end position="241"/>
    </location>
</feature>
<feature type="transmembrane region" description="Helical" evidence="1">
    <location>
        <begin position="64"/>
        <end position="88"/>
    </location>
</feature>
<dbReference type="OrthoDB" id="419711at2759"/>
<organism evidence="2 3">
    <name type="scientific">Ambispora leptoticha</name>
    <dbReference type="NCBI Taxonomy" id="144679"/>
    <lineage>
        <taxon>Eukaryota</taxon>
        <taxon>Fungi</taxon>
        <taxon>Fungi incertae sedis</taxon>
        <taxon>Mucoromycota</taxon>
        <taxon>Glomeromycotina</taxon>
        <taxon>Glomeromycetes</taxon>
        <taxon>Archaeosporales</taxon>
        <taxon>Ambisporaceae</taxon>
        <taxon>Ambispora</taxon>
    </lineage>
</organism>
<gene>
    <name evidence="2" type="ORF">ALEPTO_LOCUS7366</name>
</gene>
<dbReference type="GO" id="GO:0016020">
    <property type="term" value="C:membrane"/>
    <property type="evidence" value="ECO:0007669"/>
    <property type="project" value="TreeGrafter"/>
</dbReference>
<feature type="transmembrane region" description="Helical" evidence="1">
    <location>
        <begin position="109"/>
        <end position="134"/>
    </location>
</feature>
<evidence type="ECO:0000256" key="1">
    <source>
        <dbReference type="SAM" id="Phobius"/>
    </source>
</evidence>
<keyword evidence="3" id="KW-1185">Reference proteome</keyword>
<feature type="transmembrane region" description="Helical" evidence="1">
    <location>
        <begin position="154"/>
        <end position="173"/>
    </location>
</feature>